<dbReference type="RefSeq" id="WP_184978948.1">
    <property type="nucleotide sequence ID" value="NZ_JACHIU010000001.1"/>
</dbReference>
<gene>
    <name evidence="3" type="ORF">BJ992_001215</name>
</gene>
<keyword evidence="2" id="KW-0812">Transmembrane</keyword>
<evidence type="ECO:0000256" key="1">
    <source>
        <dbReference type="SAM" id="MobiDB-lite"/>
    </source>
</evidence>
<keyword evidence="2" id="KW-1133">Transmembrane helix</keyword>
<organism evidence="3 4">
    <name type="scientific">Sphaerisporangium rubeum</name>
    <dbReference type="NCBI Taxonomy" id="321317"/>
    <lineage>
        <taxon>Bacteria</taxon>
        <taxon>Bacillati</taxon>
        <taxon>Actinomycetota</taxon>
        <taxon>Actinomycetes</taxon>
        <taxon>Streptosporangiales</taxon>
        <taxon>Streptosporangiaceae</taxon>
        <taxon>Sphaerisporangium</taxon>
    </lineage>
</organism>
<evidence type="ECO:0000313" key="3">
    <source>
        <dbReference type="EMBL" id="MBB6471784.1"/>
    </source>
</evidence>
<feature type="compositionally biased region" description="Basic and acidic residues" evidence="1">
    <location>
        <begin position="26"/>
        <end position="35"/>
    </location>
</feature>
<feature type="compositionally biased region" description="Pro residues" evidence="1">
    <location>
        <begin position="81"/>
        <end position="98"/>
    </location>
</feature>
<protein>
    <submittedName>
        <fullName evidence="3">Uncharacterized protein</fullName>
    </submittedName>
</protein>
<feature type="region of interest" description="Disordered" evidence="1">
    <location>
        <begin position="1"/>
        <end position="56"/>
    </location>
</feature>
<name>A0A7X0M6A2_9ACTN</name>
<comment type="caution">
    <text evidence="3">The sequence shown here is derived from an EMBL/GenBank/DDBJ whole genome shotgun (WGS) entry which is preliminary data.</text>
</comment>
<dbReference type="PRINTS" id="PR01217">
    <property type="entry name" value="PRICHEXTENSN"/>
</dbReference>
<reference evidence="3 4" key="1">
    <citation type="submission" date="2020-08" db="EMBL/GenBank/DDBJ databases">
        <title>Sequencing the genomes of 1000 actinobacteria strains.</title>
        <authorList>
            <person name="Klenk H.-P."/>
        </authorList>
    </citation>
    <scope>NUCLEOTIDE SEQUENCE [LARGE SCALE GENOMIC DNA]</scope>
    <source>
        <strain evidence="3 4">DSM 44936</strain>
    </source>
</reference>
<evidence type="ECO:0000313" key="4">
    <source>
        <dbReference type="Proteomes" id="UP000555564"/>
    </source>
</evidence>
<dbReference type="EMBL" id="JACHIU010000001">
    <property type="protein sequence ID" value="MBB6471784.1"/>
    <property type="molecule type" value="Genomic_DNA"/>
</dbReference>
<feature type="compositionally biased region" description="Low complexity" evidence="1">
    <location>
        <begin position="179"/>
        <end position="194"/>
    </location>
</feature>
<keyword evidence="4" id="KW-1185">Reference proteome</keyword>
<feature type="transmembrane region" description="Helical" evidence="2">
    <location>
        <begin position="59"/>
        <end position="77"/>
    </location>
</feature>
<accession>A0A7X0M6A2</accession>
<evidence type="ECO:0000256" key="2">
    <source>
        <dbReference type="SAM" id="Phobius"/>
    </source>
</evidence>
<sequence>MRDDSDEPSAQRHRPPYAGSFSGSGPREDRWRTWDDATGMDDEEETPWQRLGNSRSGPIVIGLTLLLAAGTGIWFAWPESDTPPPPAAVPSAPAPATPKQPVFGVDSPPPPPDVRPSPSRTRRGANQDPARPGTVTPPPPPVTRSAPPSSAPPTRKPKPRRSPDGQSGPTEPPPPPSSSKPTSRQSPRPTSRPTTAPPDDDDTQTGPSLPPPPPGS</sequence>
<dbReference type="Proteomes" id="UP000555564">
    <property type="component" value="Unassembled WGS sequence"/>
</dbReference>
<dbReference type="AlphaFoldDB" id="A0A7X0M6A2"/>
<keyword evidence="2" id="KW-0472">Membrane</keyword>
<feature type="region of interest" description="Disordered" evidence="1">
    <location>
        <begin position="75"/>
        <end position="216"/>
    </location>
</feature>
<proteinExistence type="predicted"/>